<name>A0A0F4ERG2_9MYCO</name>
<proteinExistence type="predicted"/>
<dbReference type="AlphaFoldDB" id="A0A0F4ERG2"/>
<dbReference type="Proteomes" id="UP000053699">
    <property type="component" value="Unassembled WGS sequence"/>
</dbReference>
<keyword evidence="2" id="KW-1185">Reference proteome</keyword>
<comment type="caution">
    <text evidence="1">The sequence shown here is derived from an EMBL/GenBank/DDBJ whole genome shotgun (WGS) entry which is preliminary data.</text>
</comment>
<organism evidence="1 2">
    <name type="scientific">Mycobacterium lepromatosis</name>
    <dbReference type="NCBI Taxonomy" id="480418"/>
    <lineage>
        <taxon>Bacteria</taxon>
        <taxon>Bacillati</taxon>
        <taxon>Actinomycetota</taxon>
        <taxon>Actinomycetes</taxon>
        <taxon>Mycobacteriales</taxon>
        <taxon>Mycobacteriaceae</taxon>
        <taxon>Mycobacterium</taxon>
    </lineage>
</organism>
<protein>
    <submittedName>
        <fullName evidence="1">Uncharacterized protein</fullName>
    </submittedName>
</protein>
<sequence>MRSAVVRPPRDGAMPWPQSCQWLLANRVVVNLLC</sequence>
<accession>A0A0F4ERG2</accession>
<gene>
    <name evidence="1" type="ORF">MLPM_0776</name>
</gene>
<evidence type="ECO:0000313" key="2">
    <source>
        <dbReference type="Proteomes" id="UP000053699"/>
    </source>
</evidence>
<dbReference type="EMBL" id="JRPY01000032">
    <property type="protein sequence ID" value="KJX75536.1"/>
    <property type="molecule type" value="Genomic_DNA"/>
</dbReference>
<evidence type="ECO:0000313" key="1">
    <source>
        <dbReference type="EMBL" id="KJX75536.1"/>
    </source>
</evidence>
<reference evidence="1 2" key="1">
    <citation type="journal article" date="2015" name="Proc. Natl. Acad. Sci. U.S.A.">
        <title>Insight into the evolution and origin of leprosy bacilli from the genome sequence of Mycobacterium lepromatosis.</title>
        <authorList>
            <person name="Singh P."/>
            <person name="Benjak A."/>
            <person name="Schuenemann V.J."/>
            <person name="Herbig A."/>
            <person name="Avanzi C."/>
            <person name="Busso P."/>
            <person name="Nieselt K."/>
            <person name="Krause J."/>
            <person name="Vera-Cabrera L."/>
            <person name="Cole S.T."/>
        </authorList>
    </citation>
    <scope>NUCLEOTIDE SEQUENCE [LARGE SCALE GENOMIC DNA]</scope>
    <source>
        <strain evidence="1 2">Mx1-22A</strain>
    </source>
</reference>